<evidence type="ECO:0000256" key="5">
    <source>
        <dbReference type="ARBA" id="ARBA00022832"/>
    </source>
</evidence>
<accession>G7Y2W4</accession>
<dbReference type="GO" id="GO:0042761">
    <property type="term" value="P:very long-chain fatty acid biosynthetic process"/>
    <property type="evidence" value="ECO:0007669"/>
    <property type="project" value="TreeGrafter"/>
</dbReference>
<evidence type="ECO:0000256" key="6">
    <source>
        <dbReference type="ARBA" id="ARBA00022989"/>
    </source>
</evidence>
<dbReference type="GO" id="GO:0009922">
    <property type="term" value="F:fatty acid elongase activity"/>
    <property type="evidence" value="ECO:0007669"/>
    <property type="project" value="UniProtKB-EC"/>
</dbReference>
<reference evidence="11" key="1">
    <citation type="journal article" date="2011" name="Genome Biol.">
        <title>The draft genome of the carcinogenic human liver fluke Clonorchis sinensis.</title>
        <authorList>
            <person name="Wang X."/>
            <person name="Chen W."/>
            <person name="Huang Y."/>
            <person name="Sun J."/>
            <person name="Men J."/>
            <person name="Liu H."/>
            <person name="Luo F."/>
            <person name="Guo L."/>
            <person name="Lv X."/>
            <person name="Deng C."/>
            <person name="Zhou C."/>
            <person name="Fan Y."/>
            <person name="Li X."/>
            <person name="Huang L."/>
            <person name="Hu Y."/>
            <person name="Liang C."/>
            <person name="Hu X."/>
            <person name="Xu J."/>
            <person name="Yu X."/>
        </authorList>
    </citation>
    <scope>NUCLEOTIDE SEQUENCE [LARGE SCALE GENOMIC DNA]</scope>
    <source>
        <strain evidence="11">Henan</strain>
    </source>
</reference>
<dbReference type="Pfam" id="PF01151">
    <property type="entry name" value="ELO"/>
    <property type="match status" value="1"/>
</dbReference>
<keyword evidence="5 10" id="KW-0276">Fatty acid metabolism</keyword>
<keyword evidence="9 10" id="KW-0275">Fatty acid biosynthesis</keyword>
<dbReference type="EMBL" id="DF142833">
    <property type="protein sequence ID" value="GAA47301.1"/>
    <property type="molecule type" value="Genomic_DNA"/>
</dbReference>
<evidence type="ECO:0000256" key="4">
    <source>
        <dbReference type="ARBA" id="ARBA00022692"/>
    </source>
</evidence>
<comment type="subcellular location">
    <subcellularLocation>
        <location evidence="1">Membrane</location>
        <topology evidence="1">Multi-pass membrane protein</topology>
    </subcellularLocation>
</comment>
<dbReference type="GO" id="GO:0005789">
    <property type="term" value="C:endoplasmic reticulum membrane"/>
    <property type="evidence" value="ECO:0007669"/>
    <property type="project" value="TreeGrafter"/>
</dbReference>
<feature type="transmembrane region" description="Helical" evidence="10">
    <location>
        <begin position="245"/>
        <end position="267"/>
    </location>
</feature>
<keyword evidence="4 10" id="KW-0812">Transmembrane</keyword>
<evidence type="ECO:0000256" key="9">
    <source>
        <dbReference type="ARBA" id="ARBA00023160"/>
    </source>
</evidence>
<feature type="transmembrane region" description="Helical" evidence="10">
    <location>
        <begin position="273"/>
        <end position="294"/>
    </location>
</feature>
<protein>
    <recommendedName>
        <fullName evidence="10">Elongation of very long chain fatty acids protein</fullName>
        <ecNumber evidence="10">2.3.1.199</ecNumber>
    </recommendedName>
    <alternativeName>
        <fullName evidence="10">Very-long-chain 3-oxoacyl-CoA synthase</fullName>
    </alternativeName>
</protein>
<reference key="2">
    <citation type="submission" date="2011-10" db="EMBL/GenBank/DDBJ databases">
        <title>The genome and transcriptome sequence of Clonorchis sinensis provide insights into the carcinogenic liver fluke.</title>
        <authorList>
            <person name="Wang X."/>
            <person name="Huang Y."/>
            <person name="Chen W."/>
            <person name="Liu H."/>
            <person name="Guo L."/>
            <person name="Chen Y."/>
            <person name="Luo F."/>
            <person name="Zhou W."/>
            <person name="Sun J."/>
            <person name="Mao Q."/>
            <person name="Liang P."/>
            <person name="Zhou C."/>
            <person name="Tian Y."/>
            <person name="Men J."/>
            <person name="Lv X."/>
            <person name="Huang L."/>
            <person name="Zhou J."/>
            <person name="Hu Y."/>
            <person name="Li R."/>
            <person name="Zhang F."/>
            <person name="Lei H."/>
            <person name="Li X."/>
            <person name="Hu X."/>
            <person name="Liang C."/>
            <person name="Xu J."/>
            <person name="Wu Z."/>
            <person name="Yu X."/>
        </authorList>
    </citation>
    <scope>NUCLEOTIDE SEQUENCE</scope>
    <source>
        <strain>Henan</strain>
    </source>
</reference>
<proteinExistence type="inferred from homology"/>
<evidence type="ECO:0000256" key="2">
    <source>
        <dbReference type="ARBA" id="ARBA00022516"/>
    </source>
</evidence>
<dbReference type="Proteomes" id="UP000008909">
    <property type="component" value="Unassembled WGS sequence"/>
</dbReference>
<sequence length="371" mass="42700">MTPGRRDRCGGLSGGSRRGICYGVGERRLEFRYADGSFGDETIFLASVERSEVEESGWCAVSSIIESRGFGVDGQMPVYDNSKDYGVICYGLRRTKARQPMNLKWVIFTHDIAMVVFNGYIAYNVFDVAMKESNFFECETENYTEHPDSKNLIRNLWLFHVSKLIECLDTVFFLLSGKTHLVTWLHVYHHCTMIPYTCMMAKWIPDGQVFTLVWANGSVHVIMYTYYALAALGPAWRRFLWWKRYLTILQMIQFVYGISVAVGALYMGCSSRPVIHCWSIAYIFSILICFYNHYHQTYRAQRVKSNQATDSYQSFGWWACVLIHAPSPLNEHSVYSSAFGLSIDWMQHVPDSSVVKVRTYSPKSPWFGPNL</sequence>
<evidence type="ECO:0000256" key="8">
    <source>
        <dbReference type="ARBA" id="ARBA00023136"/>
    </source>
</evidence>
<keyword evidence="8 10" id="KW-0472">Membrane</keyword>
<keyword evidence="7 10" id="KW-0443">Lipid metabolism</keyword>
<comment type="caution">
    <text evidence="10">Lacks conserved residue(s) required for the propagation of feature annotation.</text>
</comment>
<name>G7Y2W4_CLOSI</name>
<keyword evidence="2 10" id="KW-0444">Lipid biosynthesis</keyword>
<keyword evidence="6 10" id="KW-1133">Transmembrane helix</keyword>
<dbReference type="GO" id="GO:0030148">
    <property type="term" value="P:sphingolipid biosynthetic process"/>
    <property type="evidence" value="ECO:0007669"/>
    <property type="project" value="TreeGrafter"/>
</dbReference>
<gene>
    <name evidence="11" type="ORF">CLF_100191</name>
</gene>
<feature type="transmembrane region" description="Helical" evidence="10">
    <location>
        <begin position="103"/>
        <end position="123"/>
    </location>
</feature>
<dbReference type="GO" id="GO:0019367">
    <property type="term" value="P:fatty acid elongation, saturated fatty acid"/>
    <property type="evidence" value="ECO:0007669"/>
    <property type="project" value="TreeGrafter"/>
</dbReference>
<dbReference type="PANTHER" id="PTHR11157:SF126">
    <property type="entry name" value="ELONGATION OF VERY LONG CHAIN FATTY ACIDS PROTEIN"/>
    <property type="match status" value="1"/>
</dbReference>
<evidence type="ECO:0000256" key="7">
    <source>
        <dbReference type="ARBA" id="ARBA00023098"/>
    </source>
</evidence>
<evidence type="ECO:0000313" key="12">
    <source>
        <dbReference type="Proteomes" id="UP000008909"/>
    </source>
</evidence>
<dbReference type="GO" id="GO:0034626">
    <property type="term" value="P:fatty acid elongation, polyunsaturated fatty acid"/>
    <property type="evidence" value="ECO:0007669"/>
    <property type="project" value="TreeGrafter"/>
</dbReference>
<comment type="catalytic activity">
    <reaction evidence="10">
        <text>a very-long-chain acyl-CoA + malonyl-CoA + H(+) = a very-long-chain 3-oxoacyl-CoA + CO2 + CoA</text>
        <dbReference type="Rhea" id="RHEA:32727"/>
        <dbReference type="ChEBI" id="CHEBI:15378"/>
        <dbReference type="ChEBI" id="CHEBI:16526"/>
        <dbReference type="ChEBI" id="CHEBI:57287"/>
        <dbReference type="ChEBI" id="CHEBI:57384"/>
        <dbReference type="ChEBI" id="CHEBI:90725"/>
        <dbReference type="ChEBI" id="CHEBI:90736"/>
        <dbReference type="EC" id="2.3.1.199"/>
    </reaction>
</comment>
<feature type="transmembrane region" description="Helical" evidence="10">
    <location>
        <begin position="209"/>
        <end position="233"/>
    </location>
</feature>
<evidence type="ECO:0000313" key="11">
    <source>
        <dbReference type="EMBL" id="GAA47301.1"/>
    </source>
</evidence>
<dbReference type="EC" id="2.3.1.199" evidence="10"/>
<comment type="similarity">
    <text evidence="10">Belongs to the ELO family.</text>
</comment>
<organism evidence="11 12">
    <name type="scientific">Clonorchis sinensis</name>
    <name type="common">Chinese liver fluke</name>
    <dbReference type="NCBI Taxonomy" id="79923"/>
    <lineage>
        <taxon>Eukaryota</taxon>
        <taxon>Metazoa</taxon>
        <taxon>Spiralia</taxon>
        <taxon>Lophotrochozoa</taxon>
        <taxon>Platyhelminthes</taxon>
        <taxon>Trematoda</taxon>
        <taxon>Digenea</taxon>
        <taxon>Opisthorchiida</taxon>
        <taxon>Opisthorchiata</taxon>
        <taxon>Opisthorchiidae</taxon>
        <taxon>Clonorchis</taxon>
    </lineage>
</organism>
<evidence type="ECO:0000256" key="10">
    <source>
        <dbReference type="RuleBase" id="RU361115"/>
    </source>
</evidence>
<dbReference type="PANTHER" id="PTHR11157">
    <property type="entry name" value="FATTY ACID ACYL TRANSFERASE-RELATED"/>
    <property type="match status" value="1"/>
</dbReference>
<evidence type="ECO:0000256" key="1">
    <source>
        <dbReference type="ARBA" id="ARBA00004141"/>
    </source>
</evidence>
<dbReference type="AlphaFoldDB" id="G7Y2W4"/>
<keyword evidence="3 10" id="KW-0808">Transferase</keyword>
<dbReference type="InterPro" id="IPR002076">
    <property type="entry name" value="ELO_fam"/>
</dbReference>
<dbReference type="GO" id="GO:0034625">
    <property type="term" value="P:fatty acid elongation, monounsaturated fatty acid"/>
    <property type="evidence" value="ECO:0007669"/>
    <property type="project" value="TreeGrafter"/>
</dbReference>
<evidence type="ECO:0000256" key="3">
    <source>
        <dbReference type="ARBA" id="ARBA00022679"/>
    </source>
</evidence>
<keyword evidence="12" id="KW-1185">Reference proteome</keyword>